<comment type="caution">
    <text evidence="2">The sequence shown here is derived from an EMBL/GenBank/DDBJ whole genome shotgun (WGS) entry which is preliminary data.</text>
</comment>
<dbReference type="InterPro" id="IPR036728">
    <property type="entry name" value="PBP_GOBP_sf"/>
</dbReference>
<accession>A0ABP1R7V1</accession>
<dbReference type="Gene3D" id="1.10.238.20">
    <property type="entry name" value="Pheromone/general odorant binding protein domain"/>
    <property type="match status" value="1"/>
</dbReference>
<gene>
    <name evidence="2" type="ORF">ODALV1_LOCUS18188</name>
</gene>
<dbReference type="EMBL" id="CAXLJM020000057">
    <property type="protein sequence ID" value="CAL8118561.1"/>
    <property type="molecule type" value="Genomic_DNA"/>
</dbReference>
<proteinExistence type="predicted"/>
<organism evidence="2 3">
    <name type="scientific">Orchesella dallaii</name>
    <dbReference type="NCBI Taxonomy" id="48710"/>
    <lineage>
        <taxon>Eukaryota</taxon>
        <taxon>Metazoa</taxon>
        <taxon>Ecdysozoa</taxon>
        <taxon>Arthropoda</taxon>
        <taxon>Hexapoda</taxon>
        <taxon>Collembola</taxon>
        <taxon>Entomobryomorpha</taxon>
        <taxon>Entomobryoidea</taxon>
        <taxon>Orchesellidae</taxon>
        <taxon>Orchesellinae</taxon>
        <taxon>Orchesella</taxon>
    </lineage>
</organism>
<keyword evidence="3" id="KW-1185">Reference proteome</keyword>
<feature type="signal peptide" evidence="1">
    <location>
        <begin position="1"/>
        <end position="22"/>
    </location>
</feature>
<dbReference type="SUPFAM" id="SSF47565">
    <property type="entry name" value="Insect pheromone/odorant-binding proteins"/>
    <property type="match status" value="1"/>
</dbReference>
<protein>
    <submittedName>
        <fullName evidence="2">Uncharacterized protein</fullName>
    </submittedName>
</protein>
<feature type="chain" id="PRO_5045512594" evidence="1">
    <location>
        <begin position="23"/>
        <end position="149"/>
    </location>
</feature>
<dbReference type="Proteomes" id="UP001642540">
    <property type="component" value="Unassembled WGS sequence"/>
</dbReference>
<evidence type="ECO:0000313" key="3">
    <source>
        <dbReference type="Proteomes" id="UP001642540"/>
    </source>
</evidence>
<evidence type="ECO:0000313" key="2">
    <source>
        <dbReference type="EMBL" id="CAL8118561.1"/>
    </source>
</evidence>
<evidence type="ECO:0000256" key="1">
    <source>
        <dbReference type="SAM" id="SignalP"/>
    </source>
</evidence>
<sequence>MENLAKFCVLAVFLLGAATVRSEDADQEACKTMAKQYFKRIHKVYMDCHADVKQNTSSIEEQFEKLGCTVKCILKNDKMLDDNDMVTDDLIKATCKDRVTPKYQDKLMTKFMECKTKFGDKLDKTDEKCVSFKNYGLCMQEALSHVCYE</sequence>
<keyword evidence="1" id="KW-0732">Signal</keyword>
<name>A0ABP1R7V1_9HEXA</name>
<reference evidence="2 3" key="1">
    <citation type="submission" date="2024-08" db="EMBL/GenBank/DDBJ databases">
        <authorList>
            <person name="Cucini C."/>
            <person name="Frati F."/>
        </authorList>
    </citation>
    <scope>NUCLEOTIDE SEQUENCE [LARGE SCALE GENOMIC DNA]</scope>
</reference>